<dbReference type="InterPro" id="IPR004341">
    <property type="entry name" value="CAT_RNA-bd_dom"/>
</dbReference>
<dbReference type="PANTHER" id="PTHR30185:SF15">
    <property type="entry name" value="CRYPTIC BETA-GLUCOSIDE BGL OPERON ANTITERMINATOR"/>
    <property type="match status" value="1"/>
</dbReference>
<evidence type="ECO:0000256" key="1">
    <source>
        <dbReference type="ARBA" id="ARBA00022737"/>
    </source>
</evidence>
<dbReference type="InterPro" id="IPR036650">
    <property type="entry name" value="CAT_RNA-bd_dom_sf"/>
</dbReference>
<dbReference type="GO" id="GO:0006355">
    <property type="term" value="P:regulation of DNA-templated transcription"/>
    <property type="evidence" value="ECO:0007669"/>
    <property type="project" value="InterPro"/>
</dbReference>
<comment type="caution">
    <text evidence="3">The sequence shown here is derived from an EMBL/GenBank/DDBJ whole genome shotgun (WGS) entry which is preliminary data.</text>
</comment>
<reference evidence="3 4" key="1">
    <citation type="submission" date="2017-02" db="EMBL/GenBank/DDBJ databases">
        <authorList>
            <person name="Peterson S.W."/>
        </authorList>
    </citation>
    <scope>NUCLEOTIDE SEQUENCE [LARGE SCALE GENOMIC DNA]</scope>
    <source>
        <strain evidence="3">159469</strain>
    </source>
</reference>
<sequence length="278" mass="32332">MVVIKKVLNSSVVLVEDERNVELILLGKGVGFGKKRGDIINNIDEMQTFIPIQSERDKQFVEVISEIPYELLDITKEIVNDAKLHLNTSINDSLYFMLADHLSFAIERQKNALHVNNRIFWEIKSFYPKEFEIGLKAIKLIQKRMQVELAEQEAANIAFHVVNAQVGKNEQHDSMKIAKAVGEILKIIQYGRGERLNENSINYTRLVIHVKFFVERYFEEEMLDSDEGVLFSEMLLNYPDEVQTVNKVNRFMKNKYGKELTAEEQNFLIIHLTRLKKV</sequence>
<dbReference type="SUPFAM" id="SSF50151">
    <property type="entry name" value="SacY-like RNA-binding domain"/>
    <property type="match status" value="1"/>
</dbReference>
<dbReference type="SMART" id="SM01061">
    <property type="entry name" value="CAT_RBD"/>
    <property type="match status" value="1"/>
</dbReference>
<dbReference type="InterPro" id="IPR036634">
    <property type="entry name" value="PRD_sf"/>
</dbReference>
<evidence type="ECO:0000313" key="4">
    <source>
        <dbReference type="Proteomes" id="UP000194606"/>
    </source>
</evidence>
<organism evidence="3 4">
    <name type="scientific">Lactococcus petauri</name>
    <dbReference type="NCBI Taxonomy" id="1940789"/>
    <lineage>
        <taxon>Bacteria</taxon>
        <taxon>Bacillati</taxon>
        <taxon>Bacillota</taxon>
        <taxon>Bacilli</taxon>
        <taxon>Lactobacillales</taxon>
        <taxon>Streptococcaceae</taxon>
        <taxon>Lactococcus</taxon>
    </lineage>
</organism>
<feature type="domain" description="PRD" evidence="2">
    <location>
        <begin position="66"/>
        <end position="171"/>
    </location>
</feature>
<dbReference type="GO" id="GO:0003723">
    <property type="term" value="F:RNA binding"/>
    <property type="evidence" value="ECO:0007669"/>
    <property type="project" value="InterPro"/>
</dbReference>
<dbReference type="AlphaFoldDB" id="A0A252CDW4"/>
<feature type="domain" description="PRD" evidence="2">
    <location>
        <begin position="172"/>
        <end position="278"/>
    </location>
</feature>
<gene>
    <name evidence="3" type="ORF">BZZ03_03005</name>
</gene>
<dbReference type="Gene3D" id="2.30.24.10">
    <property type="entry name" value="CAT RNA-binding domain"/>
    <property type="match status" value="1"/>
</dbReference>
<dbReference type="SUPFAM" id="SSF63520">
    <property type="entry name" value="PTS-regulatory domain, PRD"/>
    <property type="match status" value="2"/>
</dbReference>
<accession>A0A252CDW4</accession>
<dbReference type="InterPro" id="IPR050661">
    <property type="entry name" value="BglG_antiterminators"/>
</dbReference>
<dbReference type="EMBL" id="MUIZ01000002">
    <property type="protein sequence ID" value="OUK04751.1"/>
    <property type="molecule type" value="Genomic_DNA"/>
</dbReference>
<evidence type="ECO:0000313" key="3">
    <source>
        <dbReference type="EMBL" id="OUK04751.1"/>
    </source>
</evidence>
<dbReference type="Pfam" id="PF03123">
    <property type="entry name" value="CAT_RBD"/>
    <property type="match status" value="1"/>
</dbReference>
<dbReference type="PROSITE" id="PS51372">
    <property type="entry name" value="PRD_2"/>
    <property type="match status" value="2"/>
</dbReference>
<keyword evidence="1" id="KW-0677">Repeat</keyword>
<dbReference type="Gene3D" id="1.10.1790.10">
    <property type="entry name" value="PRD domain"/>
    <property type="match status" value="2"/>
</dbReference>
<dbReference type="RefSeq" id="WP_086582470.1">
    <property type="nucleotide sequence ID" value="NZ_JBJFJK010000001.1"/>
</dbReference>
<dbReference type="Proteomes" id="UP000194606">
    <property type="component" value="Unassembled WGS sequence"/>
</dbReference>
<protein>
    <submittedName>
        <fullName evidence="3">Transcription antiterminator BglG</fullName>
    </submittedName>
</protein>
<proteinExistence type="predicted"/>
<name>A0A252CDW4_9LACT</name>
<dbReference type="InterPro" id="IPR011608">
    <property type="entry name" value="PRD"/>
</dbReference>
<dbReference type="PANTHER" id="PTHR30185">
    <property type="entry name" value="CRYPTIC BETA-GLUCOSIDE BGL OPERON ANTITERMINATOR"/>
    <property type="match status" value="1"/>
</dbReference>
<evidence type="ECO:0000259" key="2">
    <source>
        <dbReference type="PROSITE" id="PS51372"/>
    </source>
</evidence>
<dbReference type="Pfam" id="PF00874">
    <property type="entry name" value="PRD"/>
    <property type="match status" value="2"/>
</dbReference>